<dbReference type="InterPro" id="IPR020904">
    <property type="entry name" value="Sc_DH/Rdtase_CS"/>
</dbReference>
<keyword evidence="3" id="KW-0560">Oxidoreductase</keyword>
<dbReference type="PRINTS" id="PR00081">
    <property type="entry name" value="GDHRDH"/>
</dbReference>
<accession>A0ABR3QKH6</accession>
<dbReference type="Gene3D" id="3.40.50.720">
    <property type="entry name" value="NAD(P)-binding Rossmann-like Domain"/>
    <property type="match status" value="1"/>
</dbReference>
<comment type="similarity">
    <text evidence="1">Belongs to the short-chain dehydrogenases/reductases (SDR) family.</text>
</comment>
<proteinExistence type="inferred from homology"/>
<reference evidence="4 5" key="1">
    <citation type="submission" date="2024-02" db="EMBL/GenBank/DDBJ databases">
        <title>De novo assembly and annotation of 12 fungi associated with fruit tree decline syndrome in Ontario, Canada.</title>
        <authorList>
            <person name="Sulman M."/>
            <person name="Ellouze W."/>
            <person name="Ilyukhin E."/>
        </authorList>
    </citation>
    <scope>NUCLEOTIDE SEQUENCE [LARGE SCALE GENOMIC DNA]</scope>
    <source>
        <strain evidence="4 5">M42-189</strain>
    </source>
</reference>
<dbReference type="InterPro" id="IPR002347">
    <property type="entry name" value="SDR_fam"/>
</dbReference>
<gene>
    <name evidence="4" type="ORF">SLS60_011074</name>
</gene>
<dbReference type="PANTHER" id="PTHR24321">
    <property type="entry name" value="DEHYDROGENASES, SHORT CHAIN"/>
    <property type="match status" value="1"/>
</dbReference>
<evidence type="ECO:0000256" key="2">
    <source>
        <dbReference type="ARBA" id="ARBA00022857"/>
    </source>
</evidence>
<dbReference type="EMBL" id="JAKJXO020000020">
    <property type="protein sequence ID" value="KAL1592658.1"/>
    <property type="molecule type" value="Genomic_DNA"/>
</dbReference>
<dbReference type="PANTHER" id="PTHR24321:SF8">
    <property type="entry name" value="ESTRADIOL 17-BETA-DEHYDROGENASE 8-RELATED"/>
    <property type="match status" value="1"/>
</dbReference>
<evidence type="ECO:0000313" key="5">
    <source>
        <dbReference type="Proteomes" id="UP001521785"/>
    </source>
</evidence>
<dbReference type="PRINTS" id="PR00080">
    <property type="entry name" value="SDRFAMILY"/>
</dbReference>
<dbReference type="CDD" id="cd05233">
    <property type="entry name" value="SDR_c"/>
    <property type="match status" value="1"/>
</dbReference>
<comment type="caution">
    <text evidence="4">The sequence shown here is derived from an EMBL/GenBank/DDBJ whole genome shotgun (WGS) entry which is preliminary data.</text>
</comment>
<dbReference type="PROSITE" id="PS00061">
    <property type="entry name" value="ADH_SHORT"/>
    <property type="match status" value="1"/>
</dbReference>
<keyword evidence="2" id="KW-0521">NADP</keyword>
<protein>
    <submittedName>
        <fullName evidence="4">Uncharacterized protein</fullName>
    </submittedName>
</protein>
<dbReference type="Pfam" id="PF13561">
    <property type="entry name" value="adh_short_C2"/>
    <property type="match status" value="1"/>
</dbReference>
<sequence length="303" mass="32490">MAHQFSGRVILLTGAASGIGLATAHLLASRGANISIADANAEGLDKAEKELRARWPGVGVLPYVVDVRDEESVKRWVETTKGVWGRVDGAANVAGVIGKSIGVKTVAEQDISEWDFIMDINLKGVMICMKHQLQHLSSPGAIVNASSIAGLQGRPRNAAYAASKHGVIGLTRSAAKEFGEKGIRVNAVCPGMIDTPMSQAARIPVKGEKDEALSEAGRVALRRKGKAEEVAELIVYLLGDGASYITGNAHNDVEGLQDSCANKPFVPVFLERKVHDGGWRLPYSPIGTEMFSQELRYERRPVI</sequence>
<keyword evidence="5" id="KW-1185">Reference proteome</keyword>
<dbReference type="InterPro" id="IPR036291">
    <property type="entry name" value="NAD(P)-bd_dom_sf"/>
</dbReference>
<organism evidence="4 5">
    <name type="scientific">Paraconiothyrium brasiliense</name>
    <dbReference type="NCBI Taxonomy" id="300254"/>
    <lineage>
        <taxon>Eukaryota</taxon>
        <taxon>Fungi</taxon>
        <taxon>Dikarya</taxon>
        <taxon>Ascomycota</taxon>
        <taxon>Pezizomycotina</taxon>
        <taxon>Dothideomycetes</taxon>
        <taxon>Pleosporomycetidae</taxon>
        <taxon>Pleosporales</taxon>
        <taxon>Massarineae</taxon>
        <taxon>Didymosphaeriaceae</taxon>
        <taxon>Paraconiothyrium</taxon>
    </lineage>
</organism>
<evidence type="ECO:0000256" key="3">
    <source>
        <dbReference type="ARBA" id="ARBA00023002"/>
    </source>
</evidence>
<dbReference type="Proteomes" id="UP001521785">
    <property type="component" value="Unassembled WGS sequence"/>
</dbReference>
<evidence type="ECO:0000313" key="4">
    <source>
        <dbReference type="EMBL" id="KAL1592658.1"/>
    </source>
</evidence>
<dbReference type="SUPFAM" id="SSF51735">
    <property type="entry name" value="NAD(P)-binding Rossmann-fold domains"/>
    <property type="match status" value="1"/>
</dbReference>
<name>A0ABR3QKH6_9PLEO</name>
<evidence type="ECO:0000256" key="1">
    <source>
        <dbReference type="ARBA" id="ARBA00006484"/>
    </source>
</evidence>